<dbReference type="Proteomes" id="UP000274131">
    <property type="component" value="Unassembled WGS sequence"/>
</dbReference>
<evidence type="ECO:0000313" key="14">
    <source>
        <dbReference type="WBParaSite" id="EVEC_0000807201-mRNA-1"/>
    </source>
</evidence>
<dbReference type="InterPro" id="IPR050331">
    <property type="entry name" value="Zinc_finger"/>
</dbReference>
<proteinExistence type="predicted"/>
<gene>
    <name evidence="12" type="ORF">EVEC_LOCUS7556</name>
</gene>
<evidence type="ECO:0000256" key="9">
    <source>
        <dbReference type="SAM" id="MobiDB-lite"/>
    </source>
</evidence>
<feature type="region of interest" description="Disordered" evidence="9">
    <location>
        <begin position="543"/>
        <end position="572"/>
    </location>
</feature>
<keyword evidence="10" id="KW-0472">Membrane</keyword>
<feature type="region of interest" description="Disordered" evidence="9">
    <location>
        <begin position="1348"/>
        <end position="1369"/>
    </location>
</feature>
<keyword evidence="8" id="KW-0175">Coiled coil</keyword>
<feature type="compositionally biased region" description="Polar residues" evidence="9">
    <location>
        <begin position="1312"/>
        <end position="1322"/>
    </location>
</feature>
<feature type="transmembrane region" description="Helical" evidence="10">
    <location>
        <begin position="7"/>
        <end position="24"/>
    </location>
</feature>
<feature type="compositionally biased region" description="Low complexity" evidence="9">
    <location>
        <begin position="639"/>
        <end position="656"/>
    </location>
</feature>
<evidence type="ECO:0000256" key="3">
    <source>
        <dbReference type="ARBA" id="ARBA00022737"/>
    </source>
</evidence>
<keyword evidence="5" id="KW-0862">Zinc</keyword>
<feature type="region of interest" description="Disordered" evidence="9">
    <location>
        <begin position="1307"/>
        <end position="1327"/>
    </location>
</feature>
<dbReference type="SMART" id="SM00355">
    <property type="entry name" value="ZnF_C2H2"/>
    <property type="match status" value="3"/>
</dbReference>
<keyword evidence="10" id="KW-1133">Transmembrane helix</keyword>
<keyword evidence="4 7" id="KW-0863">Zinc-finger</keyword>
<evidence type="ECO:0000256" key="8">
    <source>
        <dbReference type="SAM" id="Coils"/>
    </source>
</evidence>
<protein>
    <submittedName>
        <fullName evidence="14">C2H2-type domain-containing protein</fullName>
    </submittedName>
</protein>
<keyword evidence="3" id="KW-0677">Repeat</keyword>
<feature type="compositionally biased region" description="Basic and acidic residues" evidence="9">
    <location>
        <begin position="550"/>
        <end position="559"/>
    </location>
</feature>
<evidence type="ECO:0000313" key="13">
    <source>
        <dbReference type="Proteomes" id="UP000274131"/>
    </source>
</evidence>
<dbReference type="EMBL" id="UXUI01008976">
    <property type="protein sequence ID" value="VDD92805.1"/>
    <property type="molecule type" value="Genomic_DNA"/>
</dbReference>
<evidence type="ECO:0000256" key="4">
    <source>
        <dbReference type="ARBA" id="ARBA00022771"/>
    </source>
</evidence>
<evidence type="ECO:0000256" key="6">
    <source>
        <dbReference type="ARBA" id="ARBA00023242"/>
    </source>
</evidence>
<dbReference type="WBParaSite" id="EVEC_0000807201-mRNA-1">
    <property type="protein sequence ID" value="EVEC_0000807201-mRNA-1"/>
    <property type="gene ID" value="EVEC_0000807201"/>
</dbReference>
<sequence length="1428" mass="154847">MRRREIVFYFSNLFLLFAVFWAYVEQYWSCEIGVDAAKLAADYTVMARELLDMNKKKKGKETYLKYAYHQVLPPIHEALLPLRHNYFSSSRVRDTVNHSPTICQPKTSVVMESKNFDSNQNLYYPTTSYNAAGNSGTKPFSPSQGTLTGVQTAPNTSYSTIKPTINYTSDSDVIVYSEPAPCVTATDGNTPSPYYAVNTIPTVSSAGLSSGSAVGPLPSPTTVPVLASVETPDQSAAQQCFEVNNSLSVPSCNVEQTNQCQTVAVAPVVLPNSGATSSVMKTAHTVVEPGTNTKTNFCSSKQRYYVANTDANVTSLTNLKEIGGIQQTELTSTPTTTSTANSTSTISSNKKTKNASGLEPLSSQNPAPQQTYETYERKSRSKKETEKSSTNVDEEVARNVTKILCASLKQKNLRNYPNGLSGVVSNSSSLMIPGTSGSFADCKATDSTPIGLPGRNEPEDMSSNTYKTNCRVVSTMNVYKTDKSDDKIGTKNKEKILKTNNGMGPQCEDSYLDSAVAEMSRNNDFDLITNGSITPHLLDVNDGGLSPALTREDDKESDRTQMTTDQPCTGPDMLLIPVSEHLKTATPAVAERSFKCEYCKKTVSSNRSLKRHQNTCKSYQSHIKLLRVDNFSHGDTDKPSSSTASTPPSGTSARPALANGNAAKDSTSVSITNLSYNTNTAENPKLVTNSRRTSSTNLNMCEDCNKVLCSASNLKRHRSTCRAANKRAESAATVAKVSQAQSLSLTPGAQSSFDRNDEPDTNIEGQLSATVTTTTETVQNSTPKSRRRFSSGGNFTYTVPNRNTVTVVPQQNLTTTTTTTGLNSVTTPGLNLDVVATKPWITVGEHLKAQHTQRLNQQRQLEEQKRAEMQAKAVETKAQQSCGVMNCVPVNQTYIYSIQPNTTKQPNVILWSQSNVVTQNPVVTVMTTSADSSVVTIPSTAANAIPCAETSDVKTAYVNDSENDKKYSFESKYGRGNGTTVSSDLGLSDDITVGEVINKKLAMCNGILPSTYSGSQSSCNVPGKQVEISKVRKKEVRLVNSTITTVPISDNQYLSTSTGVNSSNSGTLMAYSAKTVGNKSTMDLPPEPSDFRFECPECLKTYSCRKNVKRHRMAVHKLSAEEVAKVEPVRVLVTSEDEHKRSQRQYTIIKLEEKNLDNYVSETVTRQEENENAAVVTTVTTAEAPTVVSQASKDDVEMALVYPQSSSQVPNQVTPVPTVSSPVTTMVSGQCWQPSQVAVPQSNSPQCNQYQLSMDDNVQLAKIEEDLRRSAEFKLANINEADSESDVKKSVAELAEADTTTLSEDCEDINSHLPSHPNSVPCSGNILPSSSPNNPNCQPYSVQPDINSLSCASSPSSRGLGSQLPPIRTTLPPVQHIIYQQSPSSIDQKARAYPTISTPVSHLKSSTRTRTHGGVPKTKQPHICVDCN</sequence>
<dbReference type="GO" id="GO:0008270">
    <property type="term" value="F:zinc ion binding"/>
    <property type="evidence" value="ECO:0007669"/>
    <property type="project" value="UniProtKB-KW"/>
</dbReference>
<evidence type="ECO:0000256" key="10">
    <source>
        <dbReference type="SAM" id="Phobius"/>
    </source>
</evidence>
<dbReference type="GO" id="GO:0010468">
    <property type="term" value="P:regulation of gene expression"/>
    <property type="evidence" value="ECO:0007669"/>
    <property type="project" value="TreeGrafter"/>
</dbReference>
<dbReference type="Pfam" id="PF00096">
    <property type="entry name" value="zf-C2H2"/>
    <property type="match status" value="1"/>
</dbReference>
<feature type="region of interest" description="Disordered" evidence="9">
    <location>
        <begin position="1401"/>
        <end position="1420"/>
    </location>
</feature>
<feature type="compositionally biased region" description="Polar residues" evidence="9">
    <location>
        <begin position="740"/>
        <end position="753"/>
    </location>
</feature>
<dbReference type="SUPFAM" id="SSF57667">
    <property type="entry name" value="beta-beta-alpha zinc fingers"/>
    <property type="match status" value="1"/>
</dbReference>
<name>A0A0N4VBZ7_ENTVE</name>
<keyword evidence="10" id="KW-0812">Transmembrane</keyword>
<dbReference type="GO" id="GO:0005634">
    <property type="term" value="C:nucleus"/>
    <property type="evidence" value="ECO:0007669"/>
    <property type="project" value="UniProtKB-SubCell"/>
</dbReference>
<evidence type="ECO:0000256" key="5">
    <source>
        <dbReference type="ARBA" id="ARBA00022833"/>
    </source>
</evidence>
<evidence type="ECO:0000256" key="2">
    <source>
        <dbReference type="ARBA" id="ARBA00022723"/>
    </source>
</evidence>
<evidence type="ECO:0000256" key="7">
    <source>
        <dbReference type="PROSITE-ProRule" id="PRU00042"/>
    </source>
</evidence>
<feature type="compositionally biased region" description="Basic and acidic residues" evidence="9">
    <location>
        <begin position="374"/>
        <end position="387"/>
    </location>
</feature>
<accession>A0A0N4VBZ7</accession>
<feature type="compositionally biased region" description="Polar residues" evidence="9">
    <location>
        <begin position="1348"/>
        <end position="1360"/>
    </location>
</feature>
<feature type="compositionally biased region" description="Low complexity" evidence="9">
    <location>
        <begin position="331"/>
        <end position="349"/>
    </location>
</feature>
<keyword evidence="13" id="KW-1185">Reference proteome</keyword>
<dbReference type="PANTHER" id="PTHR16515:SF66">
    <property type="entry name" value="C2H2-TYPE DOMAIN-CONTAINING PROTEIN"/>
    <property type="match status" value="1"/>
</dbReference>
<dbReference type="PANTHER" id="PTHR16515">
    <property type="entry name" value="PR DOMAIN ZINC FINGER PROTEIN"/>
    <property type="match status" value="1"/>
</dbReference>
<reference evidence="14" key="1">
    <citation type="submission" date="2017-02" db="UniProtKB">
        <authorList>
            <consortium name="WormBaseParasite"/>
        </authorList>
    </citation>
    <scope>IDENTIFICATION</scope>
</reference>
<evidence type="ECO:0000256" key="1">
    <source>
        <dbReference type="ARBA" id="ARBA00004123"/>
    </source>
</evidence>
<dbReference type="PROSITE" id="PS00028">
    <property type="entry name" value="ZINC_FINGER_C2H2_1"/>
    <property type="match status" value="1"/>
</dbReference>
<feature type="region of interest" description="Disordered" evidence="9">
    <location>
        <begin position="631"/>
        <end position="667"/>
    </location>
</feature>
<keyword evidence="6" id="KW-0539">Nucleus</keyword>
<evidence type="ECO:0000313" key="12">
    <source>
        <dbReference type="EMBL" id="VDD92805.1"/>
    </source>
</evidence>
<reference evidence="12 13" key="2">
    <citation type="submission" date="2018-10" db="EMBL/GenBank/DDBJ databases">
        <authorList>
            <consortium name="Pathogen Informatics"/>
        </authorList>
    </citation>
    <scope>NUCLEOTIDE SEQUENCE [LARGE SCALE GENOMIC DNA]</scope>
</reference>
<dbReference type="InterPro" id="IPR013087">
    <property type="entry name" value="Znf_C2H2_type"/>
</dbReference>
<feature type="domain" description="C2H2-type" evidence="11">
    <location>
        <begin position="594"/>
        <end position="622"/>
    </location>
</feature>
<feature type="domain" description="C2H2-type" evidence="11">
    <location>
        <begin position="1093"/>
        <end position="1121"/>
    </location>
</feature>
<feature type="region of interest" description="Disordered" evidence="9">
    <location>
        <begin position="327"/>
        <end position="393"/>
    </location>
</feature>
<organism evidence="14">
    <name type="scientific">Enterobius vermicularis</name>
    <name type="common">Human pinworm</name>
    <dbReference type="NCBI Taxonomy" id="51028"/>
    <lineage>
        <taxon>Eukaryota</taxon>
        <taxon>Metazoa</taxon>
        <taxon>Ecdysozoa</taxon>
        <taxon>Nematoda</taxon>
        <taxon>Chromadorea</taxon>
        <taxon>Rhabditida</taxon>
        <taxon>Spirurina</taxon>
        <taxon>Oxyuridomorpha</taxon>
        <taxon>Oxyuroidea</taxon>
        <taxon>Oxyuridae</taxon>
        <taxon>Enterobius</taxon>
    </lineage>
</organism>
<feature type="coiled-coil region" evidence="8">
    <location>
        <begin position="852"/>
        <end position="879"/>
    </location>
</feature>
<feature type="region of interest" description="Disordered" evidence="9">
    <location>
        <begin position="740"/>
        <end position="763"/>
    </location>
</feature>
<dbReference type="InterPro" id="IPR036236">
    <property type="entry name" value="Znf_C2H2_sf"/>
</dbReference>
<feature type="compositionally biased region" description="Polar residues" evidence="9">
    <location>
        <begin position="361"/>
        <end position="373"/>
    </location>
</feature>
<comment type="subcellular location">
    <subcellularLocation>
        <location evidence="1">Nucleus</location>
    </subcellularLocation>
</comment>
<keyword evidence="2" id="KW-0479">Metal-binding</keyword>
<evidence type="ECO:0000259" key="11">
    <source>
        <dbReference type="PROSITE" id="PS50157"/>
    </source>
</evidence>
<dbReference type="PROSITE" id="PS50157">
    <property type="entry name" value="ZINC_FINGER_C2H2_2"/>
    <property type="match status" value="2"/>
</dbReference>
<dbReference type="OrthoDB" id="5877915at2759"/>